<comment type="caution">
    <text evidence="9">The sequence shown here is derived from an EMBL/GenBank/DDBJ whole genome shotgun (WGS) entry which is preliminary data.</text>
</comment>
<keyword evidence="2" id="KW-0813">Transport</keyword>
<dbReference type="InterPro" id="IPR017871">
    <property type="entry name" value="ABC_transporter-like_CS"/>
</dbReference>
<evidence type="ECO:0000256" key="1">
    <source>
        <dbReference type="ARBA" id="ARBA00005417"/>
    </source>
</evidence>
<keyword evidence="5" id="KW-0547">Nucleotide-binding</keyword>
<dbReference type="Gene3D" id="3.40.50.300">
    <property type="entry name" value="P-loop containing nucleotide triphosphate hydrolases"/>
    <property type="match status" value="1"/>
</dbReference>
<gene>
    <name evidence="9" type="ORF">C0Z18_10615</name>
</gene>
<dbReference type="CDD" id="cd03224">
    <property type="entry name" value="ABC_TM1139_LivF_branched"/>
    <property type="match status" value="1"/>
</dbReference>
<evidence type="ECO:0000256" key="6">
    <source>
        <dbReference type="ARBA" id="ARBA00022840"/>
    </source>
</evidence>
<sequence length="250" mass="26593">MTALLDVRSVRAWYGEAQVLHGVDLRIDAGEIVLLCGRNGSGRSTLAKALVGLVRRTGSIRFAGDDLSARSTFEIARRGIGYVAEQREVFPTLSVEDNLRLGIKPGVAGDAKKRLAETFARFPMLAERRATHAGALSGGEQQMLVLARTLIGEPSLLIVDEPTEGLAPAAVEAVKQCLLALRERGGAVLLIEQRLTLAGAVADRVAVMGHGRIVYDGAVDRLDPAIVDEWIALGALAGRTDGEPGRPRGD</sequence>
<keyword evidence="4" id="KW-0997">Cell inner membrane</keyword>
<evidence type="ECO:0000256" key="7">
    <source>
        <dbReference type="ARBA" id="ARBA00022970"/>
    </source>
</evidence>
<dbReference type="AlphaFoldDB" id="A0A2N7VTB7"/>
<dbReference type="SUPFAM" id="SSF52540">
    <property type="entry name" value="P-loop containing nucleoside triphosphate hydrolases"/>
    <property type="match status" value="1"/>
</dbReference>
<dbReference type="RefSeq" id="WP_102645366.1">
    <property type="nucleotide sequence ID" value="NZ_PNYA01000008.1"/>
</dbReference>
<evidence type="ECO:0000256" key="4">
    <source>
        <dbReference type="ARBA" id="ARBA00022519"/>
    </source>
</evidence>
<keyword evidence="4" id="KW-0472">Membrane</keyword>
<dbReference type="InterPro" id="IPR003593">
    <property type="entry name" value="AAA+_ATPase"/>
</dbReference>
<evidence type="ECO:0000256" key="5">
    <source>
        <dbReference type="ARBA" id="ARBA00022741"/>
    </source>
</evidence>
<dbReference type="Proteomes" id="UP000235616">
    <property type="component" value="Unassembled WGS sequence"/>
</dbReference>
<dbReference type="Pfam" id="PF00005">
    <property type="entry name" value="ABC_tran"/>
    <property type="match status" value="1"/>
</dbReference>
<protein>
    <submittedName>
        <fullName evidence="9">ABC transporter ATP-binding protein</fullName>
    </submittedName>
</protein>
<dbReference type="InterPro" id="IPR052156">
    <property type="entry name" value="BCAA_Transport_ATP-bd_LivF"/>
</dbReference>
<dbReference type="PROSITE" id="PS50893">
    <property type="entry name" value="ABC_TRANSPORTER_2"/>
    <property type="match status" value="1"/>
</dbReference>
<dbReference type="GO" id="GO:0015807">
    <property type="term" value="P:L-amino acid transport"/>
    <property type="evidence" value="ECO:0007669"/>
    <property type="project" value="TreeGrafter"/>
</dbReference>
<keyword evidence="7" id="KW-0029">Amino-acid transport</keyword>
<accession>A0A2N7VTB7</accession>
<dbReference type="EMBL" id="PNYA01000008">
    <property type="protein sequence ID" value="PMS20385.1"/>
    <property type="molecule type" value="Genomic_DNA"/>
</dbReference>
<keyword evidence="6 9" id="KW-0067">ATP-binding</keyword>
<dbReference type="PANTHER" id="PTHR43820">
    <property type="entry name" value="HIGH-AFFINITY BRANCHED-CHAIN AMINO ACID TRANSPORT ATP-BINDING PROTEIN LIVF"/>
    <property type="match status" value="1"/>
</dbReference>
<organism evidence="9 10">
    <name type="scientific">Trinickia dabaoshanensis</name>
    <dbReference type="NCBI Taxonomy" id="564714"/>
    <lineage>
        <taxon>Bacteria</taxon>
        <taxon>Pseudomonadati</taxon>
        <taxon>Pseudomonadota</taxon>
        <taxon>Betaproteobacteria</taxon>
        <taxon>Burkholderiales</taxon>
        <taxon>Burkholderiaceae</taxon>
        <taxon>Trinickia</taxon>
    </lineage>
</organism>
<comment type="similarity">
    <text evidence="1">Belongs to the ABC transporter superfamily.</text>
</comment>
<evidence type="ECO:0000313" key="10">
    <source>
        <dbReference type="Proteomes" id="UP000235616"/>
    </source>
</evidence>
<dbReference type="PROSITE" id="PS00211">
    <property type="entry name" value="ABC_TRANSPORTER_1"/>
    <property type="match status" value="1"/>
</dbReference>
<dbReference type="GO" id="GO:0015658">
    <property type="term" value="F:branched-chain amino acid transmembrane transporter activity"/>
    <property type="evidence" value="ECO:0007669"/>
    <property type="project" value="TreeGrafter"/>
</dbReference>
<dbReference type="GO" id="GO:0005524">
    <property type="term" value="F:ATP binding"/>
    <property type="evidence" value="ECO:0007669"/>
    <property type="project" value="UniProtKB-KW"/>
</dbReference>
<proteinExistence type="inferred from homology"/>
<feature type="domain" description="ABC transporter" evidence="8">
    <location>
        <begin position="5"/>
        <end position="235"/>
    </location>
</feature>
<evidence type="ECO:0000259" key="8">
    <source>
        <dbReference type="PROSITE" id="PS50893"/>
    </source>
</evidence>
<dbReference type="OrthoDB" id="8939629at2"/>
<dbReference type="GO" id="GO:0016887">
    <property type="term" value="F:ATP hydrolysis activity"/>
    <property type="evidence" value="ECO:0007669"/>
    <property type="project" value="InterPro"/>
</dbReference>
<keyword evidence="3" id="KW-1003">Cell membrane</keyword>
<dbReference type="InterPro" id="IPR003439">
    <property type="entry name" value="ABC_transporter-like_ATP-bd"/>
</dbReference>
<dbReference type="PANTHER" id="PTHR43820:SF2">
    <property type="entry name" value="ABC TRANSPORTER ATP-BINDING PROTEIN"/>
    <property type="match status" value="1"/>
</dbReference>
<keyword evidence="10" id="KW-1185">Reference proteome</keyword>
<dbReference type="SMART" id="SM00382">
    <property type="entry name" value="AAA"/>
    <property type="match status" value="1"/>
</dbReference>
<reference evidence="9 10" key="1">
    <citation type="submission" date="2018-01" db="EMBL/GenBank/DDBJ databases">
        <title>Whole genome analyses suggest that Burkholderia sensu lato contains two further novel genera in the rhizoxinica-symbiotica group Mycetohabitans gen. nov., and Trinickia gen. nov.: implications for the evolution of diazotrophy and nodulation in the Burkholderiaceae.</title>
        <authorList>
            <person name="Estrada-de los Santos P."/>
            <person name="Palmer M."/>
            <person name="Chavez-Ramirez B."/>
            <person name="Beukes C."/>
            <person name="Steenkamp E.T."/>
            <person name="Hirsch A.M."/>
            <person name="Manyaka P."/>
            <person name="Maluk M."/>
            <person name="Lafos M."/>
            <person name="Crook M."/>
            <person name="Gross E."/>
            <person name="Simon M.F."/>
            <person name="Bueno dos Reis Junior F."/>
            <person name="Poole P.S."/>
            <person name="Venter S.N."/>
            <person name="James E.K."/>
        </authorList>
    </citation>
    <scope>NUCLEOTIDE SEQUENCE [LARGE SCALE GENOMIC DNA]</scope>
    <source>
        <strain evidence="9 10">GIMN1.004</strain>
    </source>
</reference>
<evidence type="ECO:0000256" key="3">
    <source>
        <dbReference type="ARBA" id="ARBA00022475"/>
    </source>
</evidence>
<name>A0A2N7VTB7_9BURK</name>
<dbReference type="InterPro" id="IPR027417">
    <property type="entry name" value="P-loop_NTPase"/>
</dbReference>
<evidence type="ECO:0000256" key="2">
    <source>
        <dbReference type="ARBA" id="ARBA00022448"/>
    </source>
</evidence>
<evidence type="ECO:0000313" key="9">
    <source>
        <dbReference type="EMBL" id="PMS20385.1"/>
    </source>
</evidence>